<evidence type="ECO:0000256" key="1">
    <source>
        <dbReference type="ARBA" id="ARBA00004761"/>
    </source>
</evidence>
<feature type="region of interest" description="Disordered" evidence="10">
    <location>
        <begin position="165"/>
        <end position="186"/>
    </location>
</feature>
<dbReference type="CDD" id="cd02021">
    <property type="entry name" value="GntK"/>
    <property type="match status" value="1"/>
</dbReference>
<dbReference type="NCBIfam" id="TIGR01313">
    <property type="entry name" value="therm_gnt_kin"/>
    <property type="match status" value="1"/>
</dbReference>
<dbReference type="InterPro" id="IPR027417">
    <property type="entry name" value="P-loop_NTPase"/>
</dbReference>
<organism evidence="12 13">
    <name type="scientific">Limimaricola soesokkakensis</name>
    <dbReference type="NCBI Taxonomy" id="1343159"/>
    <lineage>
        <taxon>Bacteria</taxon>
        <taxon>Pseudomonadati</taxon>
        <taxon>Pseudomonadota</taxon>
        <taxon>Alphaproteobacteria</taxon>
        <taxon>Rhodobacterales</taxon>
        <taxon>Paracoccaceae</taxon>
        <taxon>Limimaricola</taxon>
    </lineage>
</organism>
<dbReference type="PANTHER" id="PTHR43442:SF3">
    <property type="entry name" value="GLUCONOKINASE-RELATED"/>
    <property type="match status" value="1"/>
</dbReference>
<dbReference type="Gene3D" id="3.40.50.300">
    <property type="entry name" value="P-loop containing nucleotide triphosphate hydrolases"/>
    <property type="match status" value="1"/>
</dbReference>
<evidence type="ECO:0000313" key="12">
    <source>
        <dbReference type="EMBL" id="SLN45866.1"/>
    </source>
</evidence>
<dbReference type="Proteomes" id="UP000193495">
    <property type="component" value="Unassembled WGS sequence"/>
</dbReference>
<dbReference type="EC" id="2.7.1.12" evidence="3 9"/>
<dbReference type="Proteomes" id="UP000240624">
    <property type="component" value="Unassembled WGS sequence"/>
</dbReference>
<keyword evidence="14" id="KW-1185">Reference proteome</keyword>
<comment type="pathway">
    <text evidence="1">Carbohydrate acid metabolism.</text>
</comment>
<dbReference type="GO" id="GO:0005737">
    <property type="term" value="C:cytoplasm"/>
    <property type="evidence" value="ECO:0007669"/>
    <property type="project" value="TreeGrafter"/>
</dbReference>
<reference evidence="12 13" key="1">
    <citation type="submission" date="2017-03" db="EMBL/GenBank/DDBJ databases">
        <authorList>
            <person name="Afonso C.L."/>
            <person name="Miller P.J."/>
            <person name="Scott M.A."/>
            <person name="Spackman E."/>
            <person name="Goraichik I."/>
            <person name="Dimitrov K.M."/>
            <person name="Suarez D.L."/>
            <person name="Swayne D.E."/>
        </authorList>
    </citation>
    <scope>NUCLEOTIDE SEQUENCE [LARGE SCALE GENOMIC DNA]</scope>
    <source>
        <strain evidence="12 13">CECT 8367</strain>
    </source>
</reference>
<dbReference type="PANTHER" id="PTHR43442">
    <property type="entry name" value="GLUCONOKINASE-RELATED"/>
    <property type="match status" value="1"/>
</dbReference>
<dbReference type="RefSeq" id="WP_085896362.1">
    <property type="nucleotide sequence ID" value="NZ_FWFY01000005.1"/>
</dbReference>
<evidence type="ECO:0000256" key="4">
    <source>
        <dbReference type="ARBA" id="ARBA00022679"/>
    </source>
</evidence>
<evidence type="ECO:0000313" key="11">
    <source>
        <dbReference type="EMBL" id="PSK86441.1"/>
    </source>
</evidence>
<evidence type="ECO:0000256" key="3">
    <source>
        <dbReference type="ARBA" id="ARBA00012054"/>
    </source>
</evidence>
<evidence type="ECO:0000256" key="7">
    <source>
        <dbReference type="ARBA" id="ARBA00022840"/>
    </source>
</evidence>
<evidence type="ECO:0000256" key="9">
    <source>
        <dbReference type="RuleBase" id="RU363066"/>
    </source>
</evidence>
<dbReference type="EMBL" id="PYGB01000005">
    <property type="protein sequence ID" value="PSK86441.1"/>
    <property type="molecule type" value="Genomic_DNA"/>
</dbReference>
<accession>A0A1X6ZAJ1</accession>
<keyword evidence="6 9" id="KW-0418">Kinase</keyword>
<evidence type="ECO:0000256" key="10">
    <source>
        <dbReference type="SAM" id="MobiDB-lite"/>
    </source>
</evidence>
<comment type="similarity">
    <text evidence="2 9">Belongs to the gluconokinase GntK/GntV family.</text>
</comment>
<dbReference type="Pfam" id="PF13671">
    <property type="entry name" value="AAA_33"/>
    <property type="match status" value="1"/>
</dbReference>
<evidence type="ECO:0000256" key="8">
    <source>
        <dbReference type="ARBA" id="ARBA00048090"/>
    </source>
</evidence>
<evidence type="ECO:0000313" key="13">
    <source>
        <dbReference type="Proteomes" id="UP000193495"/>
    </source>
</evidence>
<dbReference type="AlphaFoldDB" id="A0A1X6ZAJ1"/>
<dbReference type="EMBL" id="FWFY01000005">
    <property type="protein sequence ID" value="SLN45866.1"/>
    <property type="molecule type" value="Genomic_DNA"/>
</dbReference>
<evidence type="ECO:0000256" key="2">
    <source>
        <dbReference type="ARBA" id="ARBA00008420"/>
    </source>
</evidence>
<protein>
    <recommendedName>
        <fullName evidence="3 9">Gluconokinase</fullName>
        <ecNumber evidence="3 9">2.7.1.12</ecNumber>
    </recommendedName>
</protein>
<dbReference type="SUPFAM" id="SSF52540">
    <property type="entry name" value="P-loop containing nucleoside triphosphate hydrolases"/>
    <property type="match status" value="1"/>
</dbReference>
<dbReference type="GO" id="GO:0046316">
    <property type="term" value="F:gluconokinase activity"/>
    <property type="evidence" value="ECO:0007669"/>
    <property type="project" value="UniProtKB-EC"/>
</dbReference>
<dbReference type="GO" id="GO:0005975">
    <property type="term" value="P:carbohydrate metabolic process"/>
    <property type="evidence" value="ECO:0007669"/>
    <property type="project" value="InterPro"/>
</dbReference>
<gene>
    <name evidence="12" type="primary">gntK</name>
    <name evidence="11" type="ORF">CLV79_105148</name>
    <name evidence="12" type="ORF">LOS8367_02024</name>
</gene>
<dbReference type="OrthoDB" id="9795716at2"/>
<comment type="catalytic activity">
    <reaction evidence="8 9">
        <text>D-gluconate + ATP = 6-phospho-D-gluconate + ADP + H(+)</text>
        <dbReference type="Rhea" id="RHEA:19433"/>
        <dbReference type="ChEBI" id="CHEBI:15378"/>
        <dbReference type="ChEBI" id="CHEBI:18391"/>
        <dbReference type="ChEBI" id="CHEBI:30616"/>
        <dbReference type="ChEBI" id="CHEBI:58759"/>
        <dbReference type="ChEBI" id="CHEBI:456216"/>
        <dbReference type="EC" id="2.7.1.12"/>
    </reaction>
</comment>
<evidence type="ECO:0000256" key="5">
    <source>
        <dbReference type="ARBA" id="ARBA00022741"/>
    </source>
</evidence>
<sequence length="186" mass="20024">MSERQGPILVMGVSGAGKSTVARGLADRLGGVYVDADDLHPEENVATMARGEPLTDALRWGWLDLVAKAMAETEPFAVVACSALKRAYRDRLRAHLGPFPIIYLDGDRALLRERMSRREGHYMPVSLLDSQLQTLEPPGPDEDAIAVSVAPSPVEIIATALTQLSSRLQGGPDGSGQADHTPRRTT</sequence>
<keyword evidence="5 9" id="KW-0547">Nucleotide-binding</keyword>
<dbReference type="InterPro" id="IPR006001">
    <property type="entry name" value="Therm_gnt_kin"/>
</dbReference>
<keyword evidence="4 9" id="KW-0808">Transferase</keyword>
<name>A0A1X6ZAJ1_9RHOB</name>
<evidence type="ECO:0000256" key="6">
    <source>
        <dbReference type="ARBA" id="ARBA00022777"/>
    </source>
</evidence>
<dbReference type="GO" id="GO:0005524">
    <property type="term" value="F:ATP binding"/>
    <property type="evidence" value="ECO:0007669"/>
    <property type="project" value="UniProtKB-KW"/>
</dbReference>
<evidence type="ECO:0000313" key="14">
    <source>
        <dbReference type="Proteomes" id="UP000240624"/>
    </source>
</evidence>
<keyword evidence="7 9" id="KW-0067">ATP-binding</keyword>
<reference evidence="11 14" key="2">
    <citation type="submission" date="2018-03" db="EMBL/GenBank/DDBJ databases">
        <title>Genomic Encyclopedia of Archaeal and Bacterial Type Strains, Phase II (KMG-II): from individual species to whole genera.</title>
        <authorList>
            <person name="Goeker M."/>
        </authorList>
    </citation>
    <scope>NUCLEOTIDE SEQUENCE [LARGE SCALE GENOMIC DNA]</scope>
    <source>
        <strain evidence="11 14">DSM 29956</strain>
    </source>
</reference>
<proteinExistence type="inferred from homology"/>